<comment type="cofactor">
    <cofactor evidence="1">
        <name>FAD</name>
        <dbReference type="ChEBI" id="CHEBI:57692"/>
    </cofactor>
</comment>
<keyword evidence="13" id="KW-1185">Reference proteome</keyword>
<dbReference type="Pfam" id="PF01565">
    <property type="entry name" value="FAD_binding_4"/>
    <property type="match status" value="1"/>
</dbReference>
<evidence type="ECO:0000256" key="9">
    <source>
        <dbReference type="ARBA" id="ARBA00045734"/>
    </source>
</evidence>
<dbReference type="Gene3D" id="3.30.465.10">
    <property type="match status" value="1"/>
</dbReference>
<dbReference type="Proteomes" id="UP000249390">
    <property type="component" value="Unassembled WGS sequence"/>
</dbReference>
<comment type="similarity">
    <text evidence="2">Belongs to the oxygen-dependent FAD-linked oxidoreductase family.</text>
</comment>
<dbReference type="SUPFAM" id="SSF56176">
    <property type="entry name" value="FAD-binding/transporter-associated domain-like"/>
    <property type="match status" value="1"/>
</dbReference>
<evidence type="ECO:0000256" key="3">
    <source>
        <dbReference type="ARBA" id="ARBA00022589"/>
    </source>
</evidence>
<comment type="function">
    <text evidence="9">Involved in the biosynthesis of pyridine alkaloid natural products, leading mainly to the production of anabasine, anatabine, nicotine and nornicotine, effective deterrents against herbivores with antiparasitic and pesticide properties (neurotoxins); nornicotine serves as the precursor in the synthesis of the carcinogen compound N'-nitrosonornicotine (NNN). Catalyzes a late oxidation step subsequent to the pyridine ring condensation reaction in the biosynthesis of alkaloids.</text>
</comment>
<evidence type="ECO:0000313" key="13">
    <source>
        <dbReference type="Proteomes" id="UP000249390"/>
    </source>
</evidence>
<dbReference type="InterPro" id="IPR012951">
    <property type="entry name" value="BBE"/>
</dbReference>
<proteinExistence type="inferred from homology"/>
<dbReference type="GO" id="GO:0042179">
    <property type="term" value="P:nicotine biosynthetic process"/>
    <property type="evidence" value="ECO:0007669"/>
    <property type="project" value="UniProtKB-UniPathway"/>
</dbReference>
<comment type="caution">
    <text evidence="12">The sequence shown here is derived from an EMBL/GenBank/DDBJ whole genome shotgun (WGS) entry which is preliminary data.</text>
</comment>
<dbReference type="InterPro" id="IPR036318">
    <property type="entry name" value="FAD-bd_PCMH-like_sf"/>
</dbReference>
<keyword evidence="7" id="KW-0325">Glycoprotein</keyword>
<protein>
    <recommendedName>
        <fullName evidence="11">FAD-binding PCMH-type domain-containing protein</fullName>
    </recommendedName>
</protein>
<feature type="domain" description="FAD-binding PCMH-type" evidence="11">
    <location>
        <begin position="93"/>
        <end position="269"/>
    </location>
</feature>
<keyword evidence="3" id="KW-0017">Alkaloid metabolism</keyword>
<evidence type="ECO:0000313" key="12">
    <source>
        <dbReference type="EMBL" id="RAL45173.1"/>
    </source>
</evidence>
<feature type="chain" id="PRO_5016385369" description="FAD-binding PCMH-type domain-containing protein" evidence="10">
    <location>
        <begin position="32"/>
        <end position="555"/>
    </location>
</feature>
<dbReference type="Gene3D" id="3.30.43.10">
    <property type="entry name" value="Uridine Diphospho-n-acetylenolpyruvylglucosamine Reductase, domain 2"/>
    <property type="match status" value="1"/>
</dbReference>
<dbReference type="EMBL" id="NQVE01000135">
    <property type="protein sequence ID" value="RAL45173.1"/>
    <property type="molecule type" value="Genomic_DNA"/>
</dbReference>
<dbReference type="Gene3D" id="3.40.462.20">
    <property type="match status" value="1"/>
</dbReference>
<organism evidence="12 13">
    <name type="scientific">Cuscuta australis</name>
    <dbReference type="NCBI Taxonomy" id="267555"/>
    <lineage>
        <taxon>Eukaryota</taxon>
        <taxon>Viridiplantae</taxon>
        <taxon>Streptophyta</taxon>
        <taxon>Embryophyta</taxon>
        <taxon>Tracheophyta</taxon>
        <taxon>Spermatophyta</taxon>
        <taxon>Magnoliopsida</taxon>
        <taxon>eudicotyledons</taxon>
        <taxon>Gunneridae</taxon>
        <taxon>Pentapetalae</taxon>
        <taxon>asterids</taxon>
        <taxon>lamiids</taxon>
        <taxon>Solanales</taxon>
        <taxon>Convolvulaceae</taxon>
        <taxon>Cuscuteae</taxon>
        <taxon>Cuscuta</taxon>
        <taxon>Cuscuta subgen. Grammica</taxon>
        <taxon>Cuscuta sect. Cleistogrammica</taxon>
    </lineage>
</organism>
<evidence type="ECO:0000256" key="7">
    <source>
        <dbReference type="ARBA" id="ARBA00023180"/>
    </source>
</evidence>
<sequence length="555" mass="61216">MFSPRIMATLLVSSVLHLLPLFTLLLSTSTALQPPPSSPPPAASSFSDKFYRCICNRFNSSLLSPQAFFTPRNASFAAVLNSTAQNLRCVEPGVSKPQLIFTPLSESQLPAAVLCAKQLGLQLRVRSGGHDYEGLSYISRMGAPFAVVDMSKFRGVDVDVEDNTAWVQAGATVGELYYRISQKSKVLGFPAGLCSSLGIGGHITGGAYGSMMRKYGLGADNVLDAKMVDASGRILDREAMGEDVFWAIRGGGGGSFGIILSWKLRLVPVPATVTVFTVPKTLEQGATRVLYKWQNVADKVDENLFIRVIITAASAAVPGNRTIQTAYNALFLGTSDRLLKVMKQSFPELGLTKTDCIEMSWIQSVLYIAGYPTTTPPETLLAGKPLFRNYFKAKSDFVKAPIPETGLKGLWKRLLQEDAPTMILNPYGGRMAEIPESEIPFPHRHGVVFKIQYLTSWKDDDAAAARHIDWIRKLYEYMEPFVSSFPREAYVNYRDLDLGANRNGGNDTLMEASAWGNKYFKNNFNRLVQVKTKIDPNNFFRHEQSIPTLFSSPAQ</sequence>
<dbReference type="GO" id="GO:0071949">
    <property type="term" value="F:FAD binding"/>
    <property type="evidence" value="ECO:0007669"/>
    <property type="project" value="InterPro"/>
</dbReference>
<keyword evidence="4" id="KW-0285">Flavoprotein</keyword>
<dbReference type="InterPro" id="IPR016167">
    <property type="entry name" value="FAD-bd_PCMH_sub1"/>
</dbReference>
<dbReference type="AlphaFoldDB" id="A0A328DMC0"/>
<evidence type="ECO:0000256" key="6">
    <source>
        <dbReference type="ARBA" id="ARBA00022827"/>
    </source>
</evidence>
<evidence type="ECO:0000259" key="11">
    <source>
        <dbReference type="PROSITE" id="PS51387"/>
    </source>
</evidence>
<keyword evidence="6" id="KW-0274">FAD</keyword>
<evidence type="ECO:0000256" key="2">
    <source>
        <dbReference type="ARBA" id="ARBA00005466"/>
    </source>
</evidence>
<evidence type="ECO:0000256" key="4">
    <source>
        <dbReference type="ARBA" id="ARBA00022630"/>
    </source>
</evidence>
<accession>A0A328DMC0</accession>
<feature type="signal peptide" evidence="10">
    <location>
        <begin position="1"/>
        <end position="31"/>
    </location>
</feature>
<comment type="pathway">
    <text evidence="8">Alkaloid biosynthesis; nicotine biosynthesis.</text>
</comment>
<evidence type="ECO:0000256" key="8">
    <source>
        <dbReference type="ARBA" id="ARBA00034114"/>
    </source>
</evidence>
<keyword evidence="5 10" id="KW-0732">Signal</keyword>
<evidence type="ECO:0000256" key="1">
    <source>
        <dbReference type="ARBA" id="ARBA00001974"/>
    </source>
</evidence>
<dbReference type="InterPro" id="IPR016169">
    <property type="entry name" value="FAD-bd_PCMH_sub2"/>
</dbReference>
<evidence type="ECO:0000256" key="10">
    <source>
        <dbReference type="SAM" id="SignalP"/>
    </source>
</evidence>
<dbReference type="PROSITE" id="PS51387">
    <property type="entry name" value="FAD_PCMH"/>
    <property type="match status" value="1"/>
</dbReference>
<dbReference type="GO" id="GO:0016491">
    <property type="term" value="F:oxidoreductase activity"/>
    <property type="evidence" value="ECO:0007669"/>
    <property type="project" value="InterPro"/>
</dbReference>
<dbReference type="UniPathway" id="UPA00107"/>
<dbReference type="InterPro" id="IPR006094">
    <property type="entry name" value="Oxid_FAD_bind_N"/>
</dbReference>
<name>A0A328DMC0_9ASTE</name>
<evidence type="ECO:0000256" key="5">
    <source>
        <dbReference type="ARBA" id="ARBA00022729"/>
    </source>
</evidence>
<reference evidence="12 13" key="1">
    <citation type="submission" date="2018-06" db="EMBL/GenBank/DDBJ databases">
        <title>The Genome of Cuscuta australis (Dodder) Provides Insight into the Evolution of Plant Parasitism.</title>
        <authorList>
            <person name="Liu H."/>
        </authorList>
    </citation>
    <scope>NUCLEOTIDE SEQUENCE [LARGE SCALE GENOMIC DNA]</scope>
    <source>
        <strain evidence="13">cv. Yunnan</strain>
        <tissue evidence="12">Vines</tissue>
    </source>
</reference>
<gene>
    <name evidence="12" type="ORF">DM860_014583</name>
</gene>
<dbReference type="Pfam" id="PF08031">
    <property type="entry name" value="BBE"/>
    <property type="match status" value="1"/>
</dbReference>
<dbReference type="InterPro" id="IPR016166">
    <property type="entry name" value="FAD-bd_PCMH"/>
</dbReference>
<dbReference type="PANTHER" id="PTHR32448">
    <property type="entry name" value="OS08G0158400 PROTEIN"/>
    <property type="match status" value="1"/>
</dbReference>